<accession>G9YAE7</accession>
<name>G9YAE7_HAFAL</name>
<proteinExistence type="predicted"/>
<organism evidence="2 3">
    <name type="scientific">Hafnia alvei ATCC 51873</name>
    <dbReference type="NCBI Taxonomy" id="1002364"/>
    <lineage>
        <taxon>Bacteria</taxon>
        <taxon>Pseudomonadati</taxon>
        <taxon>Pseudomonadota</taxon>
        <taxon>Gammaproteobacteria</taxon>
        <taxon>Enterobacterales</taxon>
        <taxon>Hafniaceae</taxon>
        <taxon>Hafnia</taxon>
    </lineage>
</organism>
<gene>
    <name evidence="2" type="ORF">HMPREF0454_03571</name>
</gene>
<dbReference type="HOGENOM" id="CLU_1452536_0_0_6"/>
<dbReference type="PATRIC" id="fig|1002364.3.peg.3225"/>
<sequence>MKLGMLKILSTLLLLLSVQTMAAQVTDGSRTHLASELSKSLLCVGDSDNSAAGEPESDAMLKKAGAVITMIEDPYYNQFRHSFLQPLDVDGLHLYAVQQFVGEGGVIFIAEVEGDPKSFAKQINARPAKKDETYLGVQNVSFYKNIGNKIMSLAEPDYERVIIGQSQIQKIQGRFFYGCVQPMDLG</sequence>
<feature type="signal peptide" evidence="1">
    <location>
        <begin position="1"/>
        <end position="22"/>
    </location>
</feature>
<dbReference type="Proteomes" id="UP000005959">
    <property type="component" value="Unassembled WGS sequence"/>
</dbReference>
<keyword evidence="1" id="KW-0732">Signal</keyword>
<dbReference type="EMBL" id="AGCI01000087">
    <property type="protein sequence ID" value="EHM39929.1"/>
    <property type="molecule type" value="Genomic_DNA"/>
</dbReference>
<dbReference type="RefSeq" id="WP_004094841.1">
    <property type="nucleotide sequence ID" value="NZ_JH417544.1"/>
</dbReference>
<comment type="caution">
    <text evidence="2">The sequence shown here is derived from an EMBL/GenBank/DDBJ whole genome shotgun (WGS) entry which is preliminary data.</text>
</comment>
<evidence type="ECO:0000313" key="2">
    <source>
        <dbReference type="EMBL" id="EHM39929.1"/>
    </source>
</evidence>
<dbReference type="AlphaFoldDB" id="G9YAE7"/>
<evidence type="ECO:0000313" key="3">
    <source>
        <dbReference type="Proteomes" id="UP000005959"/>
    </source>
</evidence>
<protein>
    <submittedName>
        <fullName evidence="2">Uncharacterized protein</fullName>
    </submittedName>
</protein>
<feature type="chain" id="PRO_5003528625" evidence="1">
    <location>
        <begin position="23"/>
        <end position="186"/>
    </location>
</feature>
<evidence type="ECO:0000256" key="1">
    <source>
        <dbReference type="SAM" id="SignalP"/>
    </source>
</evidence>
<reference evidence="2 3" key="1">
    <citation type="submission" date="2011-08" db="EMBL/GenBank/DDBJ databases">
        <authorList>
            <person name="Weinstock G."/>
            <person name="Sodergren E."/>
            <person name="Clifton S."/>
            <person name="Fulton L."/>
            <person name="Fulton B."/>
            <person name="Courtney L."/>
            <person name="Fronick C."/>
            <person name="Harrison M."/>
            <person name="Strong C."/>
            <person name="Farmer C."/>
            <person name="Delahaunty K."/>
            <person name="Markovic C."/>
            <person name="Hall O."/>
            <person name="Minx P."/>
            <person name="Tomlinson C."/>
            <person name="Mitreva M."/>
            <person name="Hou S."/>
            <person name="Chen J."/>
            <person name="Wollam A."/>
            <person name="Pepin K.H."/>
            <person name="Johnson M."/>
            <person name="Bhonagiri V."/>
            <person name="Zhang X."/>
            <person name="Suruliraj S."/>
            <person name="Warren W."/>
            <person name="Chinwalla A."/>
            <person name="Mardis E.R."/>
            <person name="Wilson R.K."/>
        </authorList>
    </citation>
    <scope>NUCLEOTIDE SEQUENCE [LARGE SCALE GENOMIC DNA]</scope>
    <source>
        <strain evidence="2 3">ATCC 51873</strain>
    </source>
</reference>